<dbReference type="EMBL" id="JAINUG010000972">
    <property type="protein sequence ID" value="KAJ8358455.1"/>
    <property type="molecule type" value="Genomic_DNA"/>
</dbReference>
<reference evidence="2" key="1">
    <citation type="journal article" date="2023" name="Science">
        <title>Genome structures resolve the early diversification of teleost fishes.</title>
        <authorList>
            <person name="Parey E."/>
            <person name="Louis A."/>
            <person name="Montfort J."/>
            <person name="Bouchez O."/>
            <person name="Roques C."/>
            <person name="Iampietro C."/>
            <person name="Lluch J."/>
            <person name="Castinel A."/>
            <person name="Donnadieu C."/>
            <person name="Desvignes T."/>
            <person name="Floi Bucao C."/>
            <person name="Jouanno E."/>
            <person name="Wen M."/>
            <person name="Mejri S."/>
            <person name="Dirks R."/>
            <person name="Jansen H."/>
            <person name="Henkel C."/>
            <person name="Chen W.J."/>
            <person name="Zahm M."/>
            <person name="Cabau C."/>
            <person name="Klopp C."/>
            <person name="Thompson A.W."/>
            <person name="Robinson-Rechavi M."/>
            <person name="Braasch I."/>
            <person name="Lecointre G."/>
            <person name="Bobe J."/>
            <person name="Postlethwait J.H."/>
            <person name="Berthelot C."/>
            <person name="Roest Crollius H."/>
            <person name="Guiguen Y."/>
        </authorList>
    </citation>
    <scope>NUCLEOTIDE SEQUENCE</scope>
    <source>
        <strain evidence="2">NC1722</strain>
    </source>
</reference>
<accession>A0AAD7R301</accession>
<keyword evidence="3" id="KW-1185">Reference proteome</keyword>
<protein>
    <submittedName>
        <fullName evidence="2">Uncharacterized protein</fullName>
    </submittedName>
</protein>
<organism evidence="2 3">
    <name type="scientific">Aldrovandia affinis</name>
    <dbReference type="NCBI Taxonomy" id="143900"/>
    <lineage>
        <taxon>Eukaryota</taxon>
        <taxon>Metazoa</taxon>
        <taxon>Chordata</taxon>
        <taxon>Craniata</taxon>
        <taxon>Vertebrata</taxon>
        <taxon>Euteleostomi</taxon>
        <taxon>Actinopterygii</taxon>
        <taxon>Neopterygii</taxon>
        <taxon>Teleostei</taxon>
        <taxon>Notacanthiformes</taxon>
        <taxon>Halosauridae</taxon>
        <taxon>Aldrovandia</taxon>
    </lineage>
</organism>
<evidence type="ECO:0000313" key="2">
    <source>
        <dbReference type="EMBL" id="KAJ8358455.1"/>
    </source>
</evidence>
<feature type="region of interest" description="Disordered" evidence="1">
    <location>
        <begin position="48"/>
        <end position="100"/>
    </location>
</feature>
<dbReference type="Proteomes" id="UP001221898">
    <property type="component" value="Unassembled WGS sequence"/>
</dbReference>
<evidence type="ECO:0000313" key="3">
    <source>
        <dbReference type="Proteomes" id="UP001221898"/>
    </source>
</evidence>
<comment type="caution">
    <text evidence="2">The sequence shown here is derived from an EMBL/GenBank/DDBJ whole genome shotgun (WGS) entry which is preliminary data.</text>
</comment>
<name>A0AAD7R301_9TELE</name>
<gene>
    <name evidence="2" type="ORF">AAFF_G00438750</name>
</gene>
<proteinExistence type="predicted"/>
<sequence>MSSDPPRSAERAEPLRVINAALCSGASITLRTPPSCVEVPRSPLLSRSGLRAVGSDGDTAPDGKSARGGGPGFPRHRFSTSLGRHPGYARSCSGWHPSPW</sequence>
<evidence type="ECO:0000256" key="1">
    <source>
        <dbReference type="SAM" id="MobiDB-lite"/>
    </source>
</evidence>
<dbReference type="AlphaFoldDB" id="A0AAD7R301"/>